<evidence type="ECO:0000256" key="1">
    <source>
        <dbReference type="SAM" id="MobiDB-lite"/>
    </source>
</evidence>
<sequence length="139" mass="15072">MVPFVRGQRAGLRYAVLRYARLRYAGLRYAGLRMLPAAHRTAMQRNLSHAAELTYIGAMVPRVLPVASGDRNGRGAAVFAIHFLLASTGTTRKREEIGGDRGRSGESGGVGRKKAFVAITAGKSDPGVTSSRWTERRDS</sequence>
<protein>
    <submittedName>
        <fullName evidence="2">Uncharacterized protein</fullName>
    </submittedName>
</protein>
<evidence type="ECO:0000313" key="2">
    <source>
        <dbReference type="EMBL" id="CAD0201991.1"/>
    </source>
</evidence>
<dbReference type="EMBL" id="LR824018">
    <property type="protein sequence ID" value="CAD0201991.1"/>
    <property type="molecule type" value="Genomic_DNA"/>
</dbReference>
<keyword evidence="3" id="KW-1185">Reference proteome</keyword>
<name>A0A9N8KY02_CHRIL</name>
<accession>A0A9N8KY02</accession>
<feature type="compositionally biased region" description="Basic and acidic residues" evidence="1">
    <location>
        <begin position="92"/>
        <end position="104"/>
    </location>
</feature>
<proteinExistence type="predicted"/>
<evidence type="ECO:0000313" key="3">
    <source>
        <dbReference type="Proteomes" id="UP001154114"/>
    </source>
</evidence>
<dbReference type="AlphaFoldDB" id="A0A9N8KY02"/>
<gene>
    <name evidence="2" type="ORF">CINC_LOCUS3659</name>
</gene>
<dbReference type="Proteomes" id="UP001154114">
    <property type="component" value="Chromosome 15"/>
</dbReference>
<reference evidence="2" key="1">
    <citation type="submission" date="2021-12" db="EMBL/GenBank/DDBJ databases">
        <authorList>
            <person name="King R."/>
        </authorList>
    </citation>
    <scope>NUCLEOTIDE SEQUENCE</scope>
</reference>
<organism evidence="2 3">
    <name type="scientific">Chrysodeixis includens</name>
    <name type="common">Soybean looper</name>
    <name type="synonym">Pseudoplusia includens</name>
    <dbReference type="NCBI Taxonomy" id="689277"/>
    <lineage>
        <taxon>Eukaryota</taxon>
        <taxon>Metazoa</taxon>
        <taxon>Ecdysozoa</taxon>
        <taxon>Arthropoda</taxon>
        <taxon>Hexapoda</taxon>
        <taxon>Insecta</taxon>
        <taxon>Pterygota</taxon>
        <taxon>Neoptera</taxon>
        <taxon>Endopterygota</taxon>
        <taxon>Lepidoptera</taxon>
        <taxon>Glossata</taxon>
        <taxon>Ditrysia</taxon>
        <taxon>Noctuoidea</taxon>
        <taxon>Noctuidae</taxon>
        <taxon>Plusiinae</taxon>
        <taxon>Chrysodeixis</taxon>
    </lineage>
</organism>
<feature type="region of interest" description="Disordered" evidence="1">
    <location>
        <begin position="92"/>
        <end position="139"/>
    </location>
</feature>